<dbReference type="InterPro" id="IPR024411">
    <property type="entry name" value="Tail_terminator_phage"/>
</dbReference>
<evidence type="ECO:0000313" key="2">
    <source>
        <dbReference type="Proteomes" id="UP000234384"/>
    </source>
</evidence>
<reference evidence="1 2" key="1">
    <citation type="submission" date="2017-12" db="EMBL/GenBank/DDBJ databases">
        <title>Phylogenetic diversity of female urinary microbiome.</title>
        <authorList>
            <person name="Thomas-White K."/>
            <person name="Wolfe A.J."/>
        </authorList>
    </citation>
    <scope>NUCLEOTIDE SEQUENCE [LARGE SCALE GENOMIC DNA]</scope>
    <source>
        <strain evidence="1 2">UMB0898</strain>
    </source>
</reference>
<organism evidence="1 2">
    <name type="scientific">Falseniella ignava</name>
    <dbReference type="NCBI Taxonomy" id="137730"/>
    <lineage>
        <taxon>Bacteria</taxon>
        <taxon>Bacillati</taxon>
        <taxon>Bacillota</taxon>
        <taxon>Bacilli</taxon>
        <taxon>Lactobacillales</taxon>
        <taxon>Aerococcaceae</taxon>
        <taxon>Falseniella</taxon>
    </lineage>
</organism>
<comment type="caution">
    <text evidence="1">The sequence shown here is derived from an EMBL/GenBank/DDBJ whole genome shotgun (WGS) entry which is preliminary data.</text>
</comment>
<dbReference type="RefSeq" id="WP_101954022.1">
    <property type="nucleotide sequence ID" value="NZ_PKHE01000005.1"/>
</dbReference>
<dbReference type="EMBL" id="PKHE01000005">
    <property type="protein sequence ID" value="PKY89702.1"/>
    <property type="molecule type" value="Genomic_DNA"/>
</dbReference>
<dbReference type="Pfam" id="PF12691">
    <property type="entry name" value="Phage_tail_terminator_6"/>
    <property type="match status" value="1"/>
</dbReference>
<sequence length="134" mass="15345">MTNAIDFQIQLIRFINQLDLSLVARLDFLTHEEDLVVFTLPGGKIDKMFMDGTQEVRLPYQIAIKTKDNQKGSHTLWTINEALSEFNLDIPSGNESYRFLSIELSKPFLEGVDEQGYYVYLLQLEAKLEIGGNI</sequence>
<dbReference type="AlphaFoldDB" id="A0A2I1K2D7"/>
<dbReference type="OrthoDB" id="2928533at2"/>
<proteinExistence type="predicted"/>
<protein>
    <submittedName>
        <fullName evidence="1">Capsid protein</fullName>
    </submittedName>
</protein>
<accession>A0A2I1K2D7</accession>
<evidence type="ECO:0000313" key="1">
    <source>
        <dbReference type="EMBL" id="PKY89702.1"/>
    </source>
</evidence>
<gene>
    <name evidence="1" type="ORF">CYJ57_03050</name>
</gene>
<dbReference type="Proteomes" id="UP000234384">
    <property type="component" value="Unassembled WGS sequence"/>
</dbReference>
<name>A0A2I1K2D7_9LACT</name>